<dbReference type="KEGG" id="evi:Echvi_3505"/>
<evidence type="ECO:0000313" key="2">
    <source>
        <dbReference type="Proteomes" id="UP000010796"/>
    </source>
</evidence>
<organism evidence="1 2">
    <name type="scientific">Echinicola vietnamensis (strain DSM 17526 / LMG 23754 / KMM 6221)</name>
    <dbReference type="NCBI Taxonomy" id="926556"/>
    <lineage>
        <taxon>Bacteria</taxon>
        <taxon>Pseudomonadati</taxon>
        <taxon>Bacteroidota</taxon>
        <taxon>Cytophagia</taxon>
        <taxon>Cytophagales</taxon>
        <taxon>Cyclobacteriaceae</taxon>
        <taxon>Echinicola</taxon>
    </lineage>
</organism>
<proteinExistence type="predicted"/>
<sequence length="33" mass="4013">MDKAFALRHKTIPSDHWEWFFLGLSHISGRHYK</sequence>
<name>L0G3Y4_ECHVK</name>
<keyword evidence="2" id="KW-1185">Reference proteome</keyword>
<reference evidence="2" key="1">
    <citation type="submission" date="2012-02" db="EMBL/GenBank/DDBJ databases">
        <title>The complete genome of Echinicola vietnamensis DSM 17526.</title>
        <authorList>
            <person name="Lucas S."/>
            <person name="Copeland A."/>
            <person name="Lapidus A."/>
            <person name="Glavina del Rio T."/>
            <person name="Dalin E."/>
            <person name="Tice H."/>
            <person name="Bruce D."/>
            <person name="Goodwin L."/>
            <person name="Pitluck S."/>
            <person name="Peters L."/>
            <person name="Ovchinnikova G."/>
            <person name="Teshima H."/>
            <person name="Kyrpides N."/>
            <person name="Mavromatis K."/>
            <person name="Ivanova N."/>
            <person name="Brettin T."/>
            <person name="Detter J.C."/>
            <person name="Han C."/>
            <person name="Larimer F."/>
            <person name="Land M."/>
            <person name="Hauser L."/>
            <person name="Markowitz V."/>
            <person name="Cheng J.-F."/>
            <person name="Hugenholtz P."/>
            <person name="Woyke T."/>
            <person name="Wu D."/>
            <person name="Brambilla E."/>
            <person name="Klenk H.-P."/>
            <person name="Eisen J.A."/>
        </authorList>
    </citation>
    <scope>NUCLEOTIDE SEQUENCE [LARGE SCALE GENOMIC DNA]</scope>
    <source>
        <strain evidence="2">DSM 17526 / LMG 23754 / KMM 6221</strain>
    </source>
</reference>
<dbReference type="AlphaFoldDB" id="L0G3Y4"/>
<dbReference type="Proteomes" id="UP000010796">
    <property type="component" value="Chromosome"/>
</dbReference>
<accession>L0G3Y4</accession>
<dbReference type="HOGENOM" id="CLU_3381615_0_0_10"/>
<protein>
    <submittedName>
        <fullName evidence="1">Uncharacterized protein</fullName>
    </submittedName>
</protein>
<evidence type="ECO:0000313" key="1">
    <source>
        <dbReference type="EMBL" id="AGA79721.1"/>
    </source>
</evidence>
<gene>
    <name evidence="1" type="ordered locus">Echvi_3505</name>
</gene>
<dbReference type="EMBL" id="CP003346">
    <property type="protein sequence ID" value="AGA79721.1"/>
    <property type="molecule type" value="Genomic_DNA"/>
</dbReference>